<dbReference type="Gene3D" id="2.70.210.12">
    <property type="entry name" value="GTP1/OBG domain"/>
    <property type="match status" value="1"/>
</dbReference>
<dbReference type="NCBIfam" id="TIGR02729">
    <property type="entry name" value="Obg_CgtA"/>
    <property type="match status" value="1"/>
</dbReference>
<evidence type="ECO:0000256" key="6">
    <source>
        <dbReference type="ARBA" id="ARBA00022801"/>
    </source>
</evidence>
<feature type="binding site" evidence="9">
    <location>
        <begin position="313"/>
        <end position="315"/>
    </location>
    <ligand>
        <name>GTP</name>
        <dbReference type="ChEBI" id="CHEBI:37565"/>
    </ligand>
</feature>
<dbReference type="PANTHER" id="PTHR11702">
    <property type="entry name" value="DEVELOPMENTALLY REGULATED GTP-BINDING PROTEIN-RELATED"/>
    <property type="match status" value="1"/>
</dbReference>
<evidence type="ECO:0000256" key="10">
    <source>
        <dbReference type="SAM" id="MobiDB-lite"/>
    </source>
</evidence>
<dbReference type="SUPFAM" id="SSF52540">
    <property type="entry name" value="P-loop containing nucleoside triphosphate hydrolases"/>
    <property type="match status" value="1"/>
</dbReference>
<accession>A0A8I0AJI1</accession>
<dbReference type="Pfam" id="PF01018">
    <property type="entry name" value="GTP1_OBG"/>
    <property type="match status" value="1"/>
</dbReference>
<proteinExistence type="inferred from homology"/>
<feature type="domain" description="OBG-type G" evidence="11">
    <location>
        <begin position="159"/>
        <end position="332"/>
    </location>
</feature>
<sequence>MFADRATIIIRSGKGGDGHVSFRREKYVPDGGPDGGDGGKGGDVIFEVDEGQNTLGDYRHKRKYKAEDGQEGGKKRCHGADGADIILKVPEGTVIMDAASRKVIADMSGDNRRQVVLRGGRGGKGNQHYATPTMQVPKYAQPGQPFQELEVLLELKVIADVGLVGFPNVGKSTFLSRVTNAKPKIANYHFTTLSPNLGVVDTENGGFIIADIPGLIEGASEGVGLGHEFLRHIERTRVLVHIVDAASTEGRDPIDDIYKINKELEEYNPEIAKRPQVIAANKVDCIFDDGQENPVDRLRKEFEPKGIKVYPISAVTGQGVRELLFHIKELLDSCPKKAIVFEQEFFPEDALINETLPFTVEIDEEDPSVFVVEGPRIEKMLGYTNLDSEKGFAFFQRFLKEGGILEELEAAGIQEGDTVRMYGFEFDYYK</sequence>
<evidence type="ECO:0000256" key="9">
    <source>
        <dbReference type="HAMAP-Rule" id="MF_01454"/>
    </source>
</evidence>
<dbReference type="GO" id="GO:0003924">
    <property type="term" value="F:GTPase activity"/>
    <property type="evidence" value="ECO:0007669"/>
    <property type="project" value="UniProtKB-UniRule"/>
</dbReference>
<keyword evidence="6 9" id="KW-0378">Hydrolase</keyword>
<evidence type="ECO:0000256" key="7">
    <source>
        <dbReference type="ARBA" id="ARBA00022842"/>
    </source>
</evidence>
<dbReference type="CDD" id="cd01898">
    <property type="entry name" value="Obg"/>
    <property type="match status" value="1"/>
</dbReference>
<feature type="compositionally biased region" description="Gly residues" evidence="10">
    <location>
        <begin position="32"/>
        <end position="42"/>
    </location>
</feature>
<dbReference type="InterPro" id="IPR027417">
    <property type="entry name" value="P-loop_NTPase"/>
</dbReference>
<keyword evidence="3 9" id="KW-0963">Cytoplasm</keyword>
<dbReference type="EC" id="3.6.5.-" evidence="9"/>
<dbReference type="Gene3D" id="3.30.300.350">
    <property type="entry name" value="GTP-binding protein OBG, C-terminal domain"/>
    <property type="match status" value="1"/>
</dbReference>
<dbReference type="GO" id="GO:0005737">
    <property type="term" value="C:cytoplasm"/>
    <property type="evidence" value="ECO:0007669"/>
    <property type="project" value="UniProtKB-SubCell"/>
</dbReference>
<protein>
    <recommendedName>
        <fullName evidence="9">GTPase Obg</fullName>
        <ecNumber evidence="9">3.6.5.-</ecNumber>
    </recommendedName>
    <alternativeName>
        <fullName evidence="9">GTP-binding protein Obg</fullName>
    </alternativeName>
</protein>
<feature type="binding site" evidence="9">
    <location>
        <begin position="281"/>
        <end position="284"/>
    </location>
    <ligand>
        <name>GTP</name>
        <dbReference type="ChEBI" id="CHEBI:37565"/>
    </ligand>
</feature>
<dbReference type="HAMAP" id="MF_01454">
    <property type="entry name" value="GTPase_Obg"/>
    <property type="match status" value="1"/>
</dbReference>
<dbReference type="RefSeq" id="WP_173767807.1">
    <property type="nucleotide sequence ID" value="NZ_JACOOT010000021.1"/>
</dbReference>
<dbReference type="InterPro" id="IPR031167">
    <property type="entry name" value="G_OBG"/>
</dbReference>
<keyword evidence="5 9" id="KW-0547">Nucleotide-binding</keyword>
<keyword evidence="8 9" id="KW-0342">GTP-binding</keyword>
<name>A0A8I0AJI1_9FIRM</name>
<dbReference type="InterPro" id="IPR036726">
    <property type="entry name" value="GTP1_OBG_dom_sf"/>
</dbReference>
<feature type="region of interest" description="Disordered" evidence="10">
    <location>
        <begin position="14"/>
        <end position="43"/>
    </location>
</feature>
<dbReference type="Pfam" id="PF01926">
    <property type="entry name" value="MMR_HSR1"/>
    <property type="match status" value="1"/>
</dbReference>
<dbReference type="PROSITE" id="PS51881">
    <property type="entry name" value="OCT"/>
    <property type="match status" value="1"/>
</dbReference>
<dbReference type="PRINTS" id="PR00326">
    <property type="entry name" value="GTP1OBG"/>
</dbReference>
<evidence type="ECO:0000259" key="12">
    <source>
        <dbReference type="PROSITE" id="PS51881"/>
    </source>
</evidence>
<dbReference type="InterPro" id="IPR036346">
    <property type="entry name" value="GTP-bd_prot_GTP1/OBG_C_sf"/>
</dbReference>
<feature type="binding site" evidence="9">
    <location>
        <begin position="165"/>
        <end position="172"/>
    </location>
    <ligand>
        <name>GTP</name>
        <dbReference type="ChEBI" id="CHEBI:37565"/>
    </ligand>
</feature>
<dbReference type="SUPFAM" id="SSF102741">
    <property type="entry name" value="Obg GTP-binding protein C-terminal domain"/>
    <property type="match status" value="1"/>
</dbReference>
<feature type="domain" description="Obg" evidence="13">
    <location>
        <begin position="1"/>
        <end position="158"/>
    </location>
</feature>
<evidence type="ECO:0000313" key="15">
    <source>
        <dbReference type="Proteomes" id="UP000652847"/>
    </source>
</evidence>
<dbReference type="PROSITE" id="PS00905">
    <property type="entry name" value="GTP1_OBG"/>
    <property type="match status" value="1"/>
</dbReference>
<dbReference type="InterPro" id="IPR014100">
    <property type="entry name" value="GTP-bd_Obg/CgtA"/>
</dbReference>
<dbReference type="GO" id="GO:0000287">
    <property type="term" value="F:magnesium ion binding"/>
    <property type="evidence" value="ECO:0007669"/>
    <property type="project" value="InterPro"/>
</dbReference>
<comment type="similarity">
    <text evidence="2 9">Belongs to the TRAFAC class OBG-HflX-like GTPase superfamily. OBG GTPase family.</text>
</comment>
<dbReference type="PROSITE" id="PS51710">
    <property type="entry name" value="G_OBG"/>
    <property type="match status" value="1"/>
</dbReference>
<evidence type="ECO:0000259" key="13">
    <source>
        <dbReference type="PROSITE" id="PS51883"/>
    </source>
</evidence>
<dbReference type="NCBIfam" id="NF008954">
    <property type="entry name" value="PRK12296.1"/>
    <property type="match status" value="1"/>
</dbReference>
<comment type="caution">
    <text evidence="14">The sequence shown here is derived from an EMBL/GenBank/DDBJ whole genome shotgun (WGS) entry which is preliminary data.</text>
</comment>
<feature type="binding site" evidence="9">
    <location>
        <begin position="211"/>
        <end position="214"/>
    </location>
    <ligand>
        <name>GTP</name>
        <dbReference type="ChEBI" id="CHEBI:37565"/>
    </ligand>
</feature>
<evidence type="ECO:0000313" key="14">
    <source>
        <dbReference type="EMBL" id="MBC5651286.1"/>
    </source>
</evidence>
<feature type="compositionally biased region" description="Basic and acidic residues" evidence="10">
    <location>
        <begin position="14"/>
        <end position="28"/>
    </location>
</feature>
<evidence type="ECO:0000256" key="2">
    <source>
        <dbReference type="ARBA" id="ARBA00007699"/>
    </source>
</evidence>
<evidence type="ECO:0000256" key="3">
    <source>
        <dbReference type="ARBA" id="ARBA00022490"/>
    </source>
</evidence>
<feature type="domain" description="OCT" evidence="12">
    <location>
        <begin position="350"/>
        <end position="430"/>
    </location>
</feature>
<dbReference type="NCBIfam" id="TIGR03595">
    <property type="entry name" value="Obg_CgtA_exten"/>
    <property type="match status" value="1"/>
</dbReference>
<dbReference type="InterPro" id="IPR015349">
    <property type="entry name" value="OCT_dom"/>
</dbReference>
<dbReference type="Gene3D" id="3.40.50.300">
    <property type="entry name" value="P-loop containing nucleotide triphosphate hydrolases"/>
    <property type="match status" value="1"/>
</dbReference>
<evidence type="ECO:0000256" key="1">
    <source>
        <dbReference type="ARBA" id="ARBA00001946"/>
    </source>
</evidence>
<comment type="function">
    <text evidence="9">An essential GTPase which binds GTP, GDP and possibly (p)ppGpp with moderate affinity, with high nucleotide exchange rates and a fairly low GTP hydrolysis rate. Plays a role in control of the cell cycle, stress response, ribosome biogenesis and in those bacteria that undergo differentiation, in morphogenesis control.</text>
</comment>
<organism evidence="14 15">
    <name type="scientific">Blautia segnis</name>
    <dbReference type="NCBI Taxonomy" id="2763030"/>
    <lineage>
        <taxon>Bacteria</taxon>
        <taxon>Bacillati</taxon>
        <taxon>Bacillota</taxon>
        <taxon>Clostridia</taxon>
        <taxon>Lachnospirales</taxon>
        <taxon>Lachnospiraceae</taxon>
        <taxon>Blautia</taxon>
    </lineage>
</organism>
<dbReference type="InterPro" id="IPR006074">
    <property type="entry name" value="GTP1-OBG_CS"/>
</dbReference>
<dbReference type="FunFam" id="2.70.210.12:FF:000001">
    <property type="entry name" value="GTPase Obg"/>
    <property type="match status" value="1"/>
</dbReference>
<comment type="subunit">
    <text evidence="9">Monomer.</text>
</comment>
<evidence type="ECO:0000256" key="5">
    <source>
        <dbReference type="ARBA" id="ARBA00022741"/>
    </source>
</evidence>
<dbReference type="InterPro" id="IPR045086">
    <property type="entry name" value="OBG_GTPase"/>
</dbReference>
<evidence type="ECO:0000256" key="4">
    <source>
        <dbReference type="ARBA" id="ARBA00022723"/>
    </source>
</evidence>
<dbReference type="InterPro" id="IPR006073">
    <property type="entry name" value="GTP-bd"/>
</dbReference>
<feature type="binding site" evidence="9">
    <location>
        <begin position="190"/>
        <end position="194"/>
    </location>
    <ligand>
        <name>GTP</name>
        <dbReference type="ChEBI" id="CHEBI:37565"/>
    </ligand>
</feature>
<dbReference type="NCBIfam" id="NF008955">
    <property type="entry name" value="PRK12297.1"/>
    <property type="match status" value="1"/>
</dbReference>
<dbReference type="SUPFAM" id="SSF82051">
    <property type="entry name" value="Obg GTP-binding protein N-terminal domain"/>
    <property type="match status" value="1"/>
</dbReference>
<feature type="binding site" evidence="9">
    <location>
        <position position="192"/>
    </location>
    <ligand>
        <name>Mg(2+)</name>
        <dbReference type="ChEBI" id="CHEBI:18420"/>
    </ligand>
</feature>
<comment type="subcellular location">
    <subcellularLocation>
        <location evidence="9">Cytoplasm</location>
    </subcellularLocation>
</comment>
<feature type="binding site" evidence="9">
    <location>
        <position position="172"/>
    </location>
    <ligand>
        <name>Mg(2+)</name>
        <dbReference type="ChEBI" id="CHEBI:18420"/>
    </ligand>
</feature>
<keyword evidence="4 9" id="KW-0479">Metal-binding</keyword>
<dbReference type="Proteomes" id="UP000652847">
    <property type="component" value="Unassembled WGS sequence"/>
</dbReference>
<reference evidence="14 15" key="1">
    <citation type="submission" date="2020-08" db="EMBL/GenBank/DDBJ databases">
        <title>Genome public.</title>
        <authorList>
            <person name="Liu C."/>
            <person name="Sun Q."/>
        </authorList>
    </citation>
    <scope>NUCLEOTIDE SEQUENCE [LARGE SCALE GENOMIC DNA]</scope>
    <source>
        <strain evidence="14 15">BX17</strain>
    </source>
</reference>
<evidence type="ECO:0000256" key="8">
    <source>
        <dbReference type="ARBA" id="ARBA00023134"/>
    </source>
</evidence>
<dbReference type="GO" id="GO:0042254">
    <property type="term" value="P:ribosome biogenesis"/>
    <property type="evidence" value="ECO:0007669"/>
    <property type="project" value="UniProtKB-UniRule"/>
</dbReference>
<dbReference type="NCBIfam" id="NF008956">
    <property type="entry name" value="PRK12299.1"/>
    <property type="match status" value="1"/>
</dbReference>
<evidence type="ECO:0000259" key="11">
    <source>
        <dbReference type="PROSITE" id="PS51710"/>
    </source>
</evidence>
<keyword evidence="15" id="KW-1185">Reference proteome</keyword>
<dbReference type="PANTHER" id="PTHR11702:SF31">
    <property type="entry name" value="MITOCHONDRIAL RIBOSOME-ASSOCIATED GTPASE 2"/>
    <property type="match status" value="1"/>
</dbReference>
<gene>
    <name evidence="14" type="primary">obgE</name>
    <name evidence="9" type="synonym">obg</name>
    <name evidence="14" type="ORF">H8S54_09225</name>
</gene>
<dbReference type="InterPro" id="IPR006169">
    <property type="entry name" value="GTP1_OBG_dom"/>
</dbReference>
<comment type="cofactor">
    <cofactor evidence="1 9">
        <name>Mg(2+)</name>
        <dbReference type="ChEBI" id="CHEBI:18420"/>
    </cofactor>
</comment>
<dbReference type="GO" id="GO:0005525">
    <property type="term" value="F:GTP binding"/>
    <property type="evidence" value="ECO:0007669"/>
    <property type="project" value="UniProtKB-UniRule"/>
</dbReference>
<dbReference type="PROSITE" id="PS51883">
    <property type="entry name" value="OBG"/>
    <property type="match status" value="1"/>
</dbReference>
<dbReference type="Pfam" id="PF09269">
    <property type="entry name" value="DUF1967"/>
    <property type="match status" value="1"/>
</dbReference>
<dbReference type="AlphaFoldDB" id="A0A8I0AJI1"/>
<dbReference type="EMBL" id="JACOOT010000021">
    <property type="protein sequence ID" value="MBC5651286.1"/>
    <property type="molecule type" value="Genomic_DNA"/>
</dbReference>
<keyword evidence="7 9" id="KW-0460">Magnesium</keyword>